<accession>A0AAV4HFH6</accession>
<dbReference type="PANTHER" id="PTHR47027">
    <property type="entry name" value="REVERSE TRANSCRIPTASE DOMAIN-CONTAINING PROTEIN"/>
    <property type="match status" value="1"/>
</dbReference>
<keyword evidence="2" id="KW-1185">Reference proteome</keyword>
<protein>
    <submittedName>
        <fullName evidence="1">Uncharacterized protein</fullName>
    </submittedName>
</protein>
<name>A0AAV4HFH6_9GAST</name>
<evidence type="ECO:0000313" key="1">
    <source>
        <dbReference type="EMBL" id="GFR95345.1"/>
    </source>
</evidence>
<proteinExistence type="predicted"/>
<evidence type="ECO:0000313" key="2">
    <source>
        <dbReference type="Proteomes" id="UP000762676"/>
    </source>
</evidence>
<dbReference type="Proteomes" id="UP000762676">
    <property type="component" value="Unassembled WGS sequence"/>
</dbReference>
<dbReference type="AlphaFoldDB" id="A0AAV4HFH6"/>
<dbReference type="EMBL" id="BMAT01005544">
    <property type="protein sequence ID" value="GFR95345.1"/>
    <property type="molecule type" value="Genomic_DNA"/>
</dbReference>
<gene>
    <name evidence="1" type="ORF">ElyMa_002690700</name>
</gene>
<dbReference type="PANTHER" id="PTHR47027:SF20">
    <property type="entry name" value="REVERSE TRANSCRIPTASE-LIKE PROTEIN WITH RNA-DIRECTED DNA POLYMERASE DOMAIN"/>
    <property type="match status" value="1"/>
</dbReference>
<comment type="caution">
    <text evidence="1">The sequence shown here is derived from an EMBL/GenBank/DDBJ whole genome shotgun (WGS) entry which is preliminary data.</text>
</comment>
<organism evidence="1 2">
    <name type="scientific">Elysia marginata</name>
    <dbReference type="NCBI Taxonomy" id="1093978"/>
    <lineage>
        <taxon>Eukaryota</taxon>
        <taxon>Metazoa</taxon>
        <taxon>Spiralia</taxon>
        <taxon>Lophotrochozoa</taxon>
        <taxon>Mollusca</taxon>
        <taxon>Gastropoda</taxon>
        <taxon>Heterobranchia</taxon>
        <taxon>Euthyneura</taxon>
        <taxon>Panpulmonata</taxon>
        <taxon>Sacoglossa</taxon>
        <taxon>Placobranchoidea</taxon>
        <taxon>Plakobranchidae</taxon>
        <taxon>Elysia</taxon>
    </lineage>
</organism>
<sequence>MEQIWHRADKTKQRTRIKLYNTLLRSILLYNCGTWALTKTDEEKLDSVHRKQLRRVLGIRYPTKISNKSLYKKSEQTPISLEARWRLFGHVLKRESSIPANKAMAFYFLDNAKQARGRLITTLPMTLNNDLKILQNRSISLTSQKDLETLRQIAERRQEWITFTADIKKAAEAARSDDTPSGGP</sequence>
<reference evidence="1 2" key="1">
    <citation type="journal article" date="2021" name="Elife">
        <title>Chloroplast acquisition without the gene transfer in kleptoplastic sea slugs, Plakobranchus ocellatus.</title>
        <authorList>
            <person name="Maeda T."/>
            <person name="Takahashi S."/>
            <person name="Yoshida T."/>
            <person name="Shimamura S."/>
            <person name="Takaki Y."/>
            <person name="Nagai Y."/>
            <person name="Toyoda A."/>
            <person name="Suzuki Y."/>
            <person name="Arimoto A."/>
            <person name="Ishii H."/>
            <person name="Satoh N."/>
            <person name="Nishiyama T."/>
            <person name="Hasebe M."/>
            <person name="Maruyama T."/>
            <person name="Minagawa J."/>
            <person name="Obokata J."/>
            <person name="Shigenobu S."/>
        </authorList>
    </citation>
    <scope>NUCLEOTIDE SEQUENCE [LARGE SCALE GENOMIC DNA]</scope>
</reference>